<proteinExistence type="predicted"/>
<comment type="caution">
    <text evidence="3">The sequence shown here is derived from an EMBL/GenBank/DDBJ whole genome shotgun (WGS) entry which is preliminary data.</text>
</comment>
<dbReference type="OrthoDB" id="10027058at2759"/>
<dbReference type="InterPro" id="IPR012292">
    <property type="entry name" value="Globin/Proto"/>
</dbReference>
<protein>
    <recommendedName>
        <fullName evidence="2">Globin-sensor domain-containing protein</fullName>
    </recommendedName>
</protein>
<dbReference type="Gene3D" id="1.10.490.10">
    <property type="entry name" value="Globins"/>
    <property type="match status" value="1"/>
</dbReference>
<dbReference type="EMBL" id="JAPQKO010000002">
    <property type="protein sequence ID" value="KAJ5179503.1"/>
    <property type="molecule type" value="Genomic_DNA"/>
</dbReference>
<evidence type="ECO:0000313" key="4">
    <source>
        <dbReference type="Proteomes" id="UP001146351"/>
    </source>
</evidence>
<dbReference type="Proteomes" id="UP001146351">
    <property type="component" value="Unassembled WGS sequence"/>
</dbReference>
<gene>
    <name evidence="3" type="ORF">N7492_002713</name>
</gene>
<dbReference type="AlphaFoldDB" id="A0A9W9II19"/>
<evidence type="ECO:0000256" key="1">
    <source>
        <dbReference type="SAM" id="MobiDB-lite"/>
    </source>
</evidence>
<organism evidence="3 4">
    <name type="scientific">Penicillium capsulatum</name>
    <dbReference type="NCBI Taxonomy" id="69766"/>
    <lineage>
        <taxon>Eukaryota</taxon>
        <taxon>Fungi</taxon>
        <taxon>Dikarya</taxon>
        <taxon>Ascomycota</taxon>
        <taxon>Pezizomycotina</taxon>
        <taxon>Eurotiomycetes</taxon>
        <taxon>Eurotiomycetidae</taxon>
        <taxon>Eurotiales</taxon>
        <taxon>Aspergillaceae</taxon>
        <taxon>Penicillium</taxon>
    </lineage>
</organism>
<dbReference type="PANTHER" id="PTHR42071">
    <property type="entry name" value="PROTOGLOBIN DOMAIN-CONTAINING PROTEIN"/>
    <property type="match status" value="1"/>
</dbReference>
<dbReference type="GO" id="GO:0020037">
    <property type="term" value="F:heme binding"/>
    <property type="evidence" value="ECO:0007669"/>
    <property type="project" value="InterPro"/>
</dbReference>
<feature type="compositionally biased region" description="Low complexity" evidence="1">
    <location>
        <begin position="229"/>
        <end position="263"/>
    </location>
</feature>
<dbReference type="GO" id="GO:0019825">
    <property type="term" value="F:oxygen binding"/>
    <property type="evidence" value="ECO:0007669"/>
    <property type="project" value="InterPro"/>
</dbReference>
<dbReference type="Pfam" id="PF11563">
    <property type="entry name" value="Protoglobin"/>
    <property type="match status" value="1"/>
</dbReference>
<evidence type="ECO:0000259" key="2">
    <source>
        <dbReference type="Pfam" id="PF11563"/>
    </source>
</evidence>
<name>A0A9W9II19_9EURO</name>
<reference evidence="3" key="1">
    <citation type="submission" date="2022-11" db="EMBL/GenBank/DDBJ databases">
        <authorList>
            <person name="Petersen C."/>
        </authorList>
    </citation>
    <scope>NUCLEOTIDE SEQUENCE</scope>
    <source>
        <strain evidence="3">IBT 21917</strain>
    </source>
</reference>
<sequence>MDYGLGGFEPKHVDRKSLYTSLEERIKYLHSFLDWNSADVEALVDGTKYLKQLIPAVVNLVYKKLLQYDITSRAFHTQSTVDETELDQDFLTEETPQIKRRKMFLRWYLVRLCQDPTTMDFWRYLNKVGMMHSGQERMHALNIEYIHIGACLGYIQDIFIEALMGHPHLSTRRKVALIRALTKVIWIQNDMFAKWQVRNGEEYADEMSMYSFGSREGYLGDKKIIGSSSGSSVDDDQSSVVSSVAPSVQTTQTTQTARSEQTSGSASQGSVCPFADFAKSSSTETKIWAN</sequence>
<dbReference type="PANTHER" id="PTHR42071:SF1">
    <property type="entry name" value="GLOBIN-SENSOR DOMAIN-CONTAINING PROTEIN"/>
    <property type="match status" value="1"/>
</dbReference>
<evidence type="ECO:0000313" key="3">
    <source>
        <dbReference type="EMBL" id="KAJ5179503.1"/>
    </source>
</evidence>
<feature type="region of interest" description="Disordered" evidence="1">
    <location>
        <begin position="229"/>
        <end position="269"/>
    </location>
</feature>
<keyword evidence="4" id="KW-1185">Reference proteome</keyword>
<accession>A0A9W9II19</accession>
<dbReference type="InterPro" id="IPR044398">
    <property type="entry name" value="Globin-sensor_dom"/>
</dbReference>
<reference evidence="3" key="2">
    <citation type="journal article" date="2023" name="IMA Fungus">
        <title>Comparative genomic study of the Penicillium genus elucidates a diverse pangenome and 15 lateral gene transfer events.</title>
        <authorList>
            <person name="Petersen C."/>
            <person name="Sorensen T."/>
            <person name="Nielsen M.R."/>
            <person name="Sondergaard T.E."/>
            <person name="Sorensen J.L."/>
            <person name="Fitzpatrick D.A."/>
            <person name="Frisvad J.C."/>
            <person name="Nielsen K.L."/>
        </authorList>
    </citation>
    <scope>NUCLEOTIDE SEQUENCE</scope>
    <source>
        <strain evidence="3">IBT 21917</strain>
    </source>
</reference>
<feature type="domain" description="Globin-sensor" evidence="2">
    <location>
        <begin position="23"/>
        <end position="201"/>
    </location>
</feature>